<comment type="caution">
    <text evidence="3">The sequence shown here is derived from an EMBL/GenBank/DDBJ whole genome shotgun (WGS) entry which is preliminary data.</text>
</comment>
<evidence type="ECO:0008006" key="5">
    <source>
        <dbReference type="Google" id="ProtNLM"/>
    </source>
</evidence>
<dbReference type="PATRIC" id="fig|1121405.3.peg.3129"/>
<dbReference type="Proteomes" id="UP000014977">
    <property type="component" value="Unassembled WGS sequence"/>
</dbReference>
<reference evidence="3 4" key="1">
    <citation type="journal article" date="2013" name="Genome Announc.">
        <title>Draft genome sequences for three mercury-methylating, sulfate-reducing bacteria.</title>
        <authorList>
            <person name="Brown S.D."/>
            <person name="Hurt R.A.Jr."/>
            <person name="Gilmour C.C."/>
            <person name="Elias D.A."/>
        </authorList>
    </citation>
    <scope>NUCLEOTIDE SEQUENCE [LARGE SCALE GENOMIC DNA]</scope>
    <source>
        <strain evidence="3 4">DSM 2059</strain>
    </source>
</reference>
<evidence type="ECO:0000313" key="3">
    <source>
        <dbReference type="EMBL" id="EPR37612.1"/>
    </source>
</evidence>
<protein>
    <recommendedName>
        <fullName evidence="5">FecR protein domain-containing protein</fullName>
    </recommendedName>
</protein>
<feature type="signal peptide" evidence="2">
    <location>
        <begin position="1"/>
        <end position="22"/>
    </location>
</feature>
<evidence type="ECO:0000313" key="4">
    <source>
        <dbReference type="Proteomes" id="UP000014977"/>
    </source>
</evidence>
<gene>
    <name evidence="3" type="ORF">dsmv_3040</name>
</gene>
<accession>S7TK79</accession>
<name>S7TK79_DESML</name>
<keyword evidence="4" id="KW-1185">Reference proteome</keyword>
<evidence type="ECO:0000256" key="1">
    <source>
        <dbReference type="SAM" id="MobiDB-lite"/>
    </source>
</evidence>
<organism evidence="3 4">
    <name type="scientific">Desulfococcus multivorans DSM 2059</name>
    <dbReference type="NCBI Taxonomy" id="1121405"/>
    <lineage>
        <taxon>Bacteria</taxon>
        <taxon>Pseudomonadati</taxon>
        <taxon>Thermodesulfobacteriota</taxon>
        <taxon>Desulfobacteria</taxon>
        <taxon>Desulfobacterales</taxon>
        <taxon>Desulfococcaceae</taxon>
        <taxon>Desulfococcus</taxon>
    </lineage>
</organism>
<dbReference type="OrthoDB" id="5335024at2"/>
<sequence>MKPKMIAALLGCILLLSGNMAAAGVPGSPQIDTGLRIVEKARQNDWRGAEAGVVIGIRGSVERVSIDGKARDIVLGSGIQPGDTITTGSDGHVQWMTPDRAAFTLLPDAVGIIRAYAYDEADKGGDTCVIDVHKGGFQYVTGRMNERSPGKTVFRTQGTEKVIPVGSAGYIKIEQNGRIAYFVTEGSLNVGGQRYPQGSVVVMDVATGQAQVFSSAVDANGTVTDDAAKAALADMGIGENALAVLQTAYAAAAASGQAVSEQVGLAPESEQSPPAPIAEVNYSPVDDEIGDTQPASVR</sequence>
<proteinExistence type="predicted"/>
<dbReference type="EMBL" id="ATHJ01000102">
    <property type="protein sequence ID" value="EPR37612.1"/>
    <property type="molecule type" value="Genomic_DNA"/>
</dbReference>
<keyword evidence="2" id="KW-0732">Signal</keyword>
<feature type="region of interest" description="Disordered" evidence="1">
    <location>
        <begin position="260"/>
        <end position="298"/>
    </location>
</feature>
<evidence type="ECO:0000256" key="2">
    <source>
        <dbReference type="SAM" id="SignalP"/>
    </source>
</evidence>
<feature type="chain" id="PRO_5030177195" description="FecR protein domain-containing protein" evidence="2">
    <location>
        <begin position="23"/>
        <end position="298"/>
    </location>
</feature>
<dbReference type="RefSeq" id="WP_020878107.1">
    <property type="nucleotide sequence ID" value="NZ_ATHJ01000102.1"/>
</dbReference>
<dbReference type="AlphaFoldDB" id="S7TK79"/>